<reference evidence="1 2" key="1">
    <citation type="submission" date="2020-03" db="EMBL/GenBank/DDBJ databases">
        <title>Two novel Motilibacter sp.</title>
        <authorList>
            <person name="Liu S."/>
        </authorList>
    </citation>
    <scope>NUCLEOTIDE SEQUENCE [LARGE SCALE GENOMIC DNA]</scope>
    <source>
        <strain evidence="1 2">E257</strain>
    </source>
</reference>
<keyword evidence="2" id="KW-1185">Reference proteome</keyword>
<organism evidence="1 2">
    <name type="scientific">Motilibacter deserti</name>
    <dbReference type="NCBI Taxonomy" id="2714956"/>
    <lineage>
        <taxon>Bacteria</taxon>
        <taxon>Bacillati</taxon>
        <taxon>Actinomycetota</taxon>
        <taxon>Actinomycetes</taxon>
        <taxon>Motilibacterales</taxon>
        <taxon>Motilibacteraceae</taxon>
        <taxon>Motilibacter</taxon>
    </lineage>
</organism>
<name>A0ABX0GPH8_9ACTN</name>
<dbReference type="Proteomes" id="UP000800981">
    <property type="component" value="Unassembled WGS sequence"/>
</dbReference>
<gene>
    <name evidence="1" type="ORF">G9H71_03005</name>
</gene>
<dbReference type="RefSeq" id="WP_166277607.1">
    <property type="nucleotide sequence ID" value="NZ_JAANNP010000001.1"/>
</dbReference>
<proteinExistence type="predicted"/>
<evidence type="ECO:0000313" key="1">
    <source>
        <dbReference type="EMBL" id="NHC12748.1"/>
    </source>
</evidence>
<dbReference type="EMBL" id="JAANNP010000001">
    <property type="protein sequence ID" value="NHC12748.1"/>
    <property type="molecule type" value="Genomic_DNA"/>
</dbReference>
<comment type="caution">
    <text evidence="1">The sequence shown here is derived from an EMBL/GenBank/DDBJ whole genome shotgun (WGS) entry which is preliminary data.</text>
</comment>
<sequence>MARELLARRTVLGALVLGAVGQPGGALAAGRPTLPAREVLRGTDWANRTYSSSDFGPVRMQRGRAALDDVTDVHLRPVRYGSVAGTPSALVPYLVIDVPSLQGADDKPIYLGLHLFQAVGGKVVQVAAGEVHPVPLKGWQLAFRGGRAYCRPGPGRPVRELLVARRRIRLAR</sequence>
<evidence type="ECO:0000313" key="2">
    <source>
        <dbReference type="Proteomes" id="UP000800981"/>
    </source>
</evidence>
<protein>
    <submittedName>
        <fullName evidence="1">Uncharacterized protein</fullName>
    </submittedName>
</protein>
<accession>A0ABX0GPH8</accession>